<dbReference type="EC" id="3.2.1.40" evidence="2"/>
<feature type="domain" description="Alpha-L-rhamnosidase six-hairpin glycosidase" evidence="8">
    <location>
        <begin position="439"/>
        <end position="791"/>
    </location>
</feature>
<evidence type="ECO:0000259" key="6">
    <source>
        <dbReference type="Pfam" id="PF05592"/>
    </source>
</evidence>
<evidence type="ECO:0000256" key="3">
    <source>
        <dbReference type="ARBA" id="ARBA00022801"/>
    </source>
</evidence>
<evidence type="ECO:0000256" key="1">
    <source>
        <dbReference type="ARBA" id="ARBA00001445"/>
    </source>
</evidence>
<dbReference type="InterPro" id="IPR035396">
    <property type="entry name" value="Bac_rhamnosid6H"/>
</dbReference>
<evidence type="ECO:0000313" key="11">
    <source>
        <dbReference type="Proteomes" id="UP000036893"/>
    </source>
</evidence>
<dbReference type="Gene3D" id="2.60.420.10">
    <property type="entry name" value="Maltose phosphorylase, domain 3"/>
    <property type="match status" value="1"/>
</dbReference>
<reference evidence="10" key="1">
    <citation type="journal article" date="2015" name="Genome Announc.">
        <title>Draft Genome Sequence of the Pathogenic Filamentous Fungus Aspergillus udagawae Strain IFM 46973T.</title>
        <authorList>
            <person name="Kusuya Y."/>
            <person name="Takahashi-Nakaguchi A."/>
            <person name="Takahashi H."/>
            <person name="Yaguchi T."/>
        </authorList>
    </citation>
    <scope>NUCLEOTIDE SEQUENCE</scope>
    <source>
        <strain evidence="10">IFM 46973</strain>
    </source>
</reference>
<dbReference type="PANTHER" id="PTHR33307">
    <property type="entry name" value="ALPHA-RHAMNOSIDASE (EUROFUNG)"/>
    <property type="match status" value="1"/>
</dbReference>
<dbReference type="GO" id="GO:0030596">
    <property type="term" value="F:alpha-L-rhamnosidase activity"/>
    <property type="evidence" value="ECO:0007669"/>
    <property type="project" value="UniProtKB-EC"/>
</dbReference>
<dbReference type="InterPro" id="IPR013737">
    <property type="entry name" value="Bac_rhamnosid_N"/>
</dbReference>
<feature type="domain" description="Alpha-L-rhamnosidase concanavalin-like" evidence="6">
    <location>
        <begin position="333"/>
        <end position="431"/>
    </location>
</feature>
<dbReference type="InterPro" id="IPR016007">
    <property type="entry name" value="Alpha_rhamnosid"/>
</dbReference>
<dbReference type="GeneID" id="66991403"/>
<proteinExistence type="predicted"/>
<dbReference type="Pfam" id="PF25788">
    <property type="entry name" value="Ig_Rha78A_N"/>
    <property type="match status" value="1"/>
</dbReference>
<evidence type="ECO:0000259" key="7">
    <source>
        <dbReference type="Pfam" id="PF08531"/>
    </source>
</evidence>
<organism evidence="10 11">
    <name type="scientific">Aspergillus udagawae</name>
    <dbReference type="NCBI Taxonomy" id="91492"/>
    <lineage>
        <taxon>Eukaryota</taxon>
        <taxon>Fungi</taxon>
        <taxon>Dikarya</taxon>
        <taxon>Ascomycota</taxon>
        <taxon>Pezizomycotina</taxon>
        <taxon>Eurotiomycetes</taxon>
        <taxon>Eurotiomycetidae</taxon>
        <taxon>Eurotiales</taxon>
        <taxon>Aspergillaceae</taxon>
        <taxon>Aspergillus</taxon>
        <taxon>Aspergillus subgen. Fumigati</taxon>
    </lineage>
</organism>
<dbReference type="Gene3D" id="2.60.40.10">
    <property type="entry name" value="Immunoglobulins"/>
    <property type="match status" value="1"/>
</dbReference>
<evidence type="ECO:0000313" key="10">
    <source>
        <dbReference type="EMBL" id="GIC87543.1"/>
    </source>
</evidence>
<comment type="caution">
    <text evidence="10">The sequence shown here is derived from an EMBL/GenBank/DDBJ whole genome shotgun (WGS) entry which is preliminary data.</text>
</comment>
<dbReference type="GO" id="GO:0000272">
    <property type="term" value="P:polysaccharide catabolic process"/>
    <property type="evidence" value="ECO:0007669"/>
    <property type="project" value="UniProtKB-KW"/>
</dbReference>
<dbReference type="RefSeq" id="XP_043144809.1">
    <property type="nucleotide sequence ID" value="XM_043288874.1"/>
</dbReference>
<keyword evidence="5" id="KW-0624">Polysaccharide degradation</keyword>
<sequence>MTRIANVHFEHYHPPNTIGVEETRPRISWQFEDYPRDFQQDAYEIEVSEVHWNSQATVLSSTKRSSPSSYLVPWPHSQPLSSRQKVAIRVRAWDLDGHGTEWSEPASLEVGLLSRSDWRCERIAAPWGPGTSEPDTEQLYRREFRPADCIANARLYITAQGAYEVEINGRRVGDYFLAPGWTTYDGRLQYQTYDITEYLSPGDNCIGVRVAEGWFSGRIGFEGGHRNIWGSHTALLVQMEVTSKDGAVQTITSDGSWSVTRGPIRLAEIYDGEKYDATMEIPAWSSAGISQDAPGWSTVLVMPHLPDSVKLTAGFGEPVRRIEARKPVSKIVTSSGKVILDFGQNLVGYVKLSNIKGPPRHRIILSHAEVLEDGELCTRPLRICKAIDEYTLRGDCQGEEYAPRFTFHGFRYAQIDNWTGEELETSAEAIVCHTDMKPVGGFSCSYPLLNQLYQNVVWGMRGNFFSVPMDCPQRDERLGWSGDLALFAPTAVLIYDCFNFLKNWLIDVEYDQGVLGGVPAMVTPNATLPDLVWCRRVPCAIWHDVAILAPWALYEETGDESILAQQYNSMLTWMRKVPRDTTGAIHLWDTSVFNLGDWLDPAAPPNAPWKGATDAKMVANTFLIHSLDLMCRISQILGQDTDKSHFVSWSEAARKEFQDEYVTANGRVVSDSQTAYALAIYFDLLNPSQRKHAGGRLAYLVRKNEFKIGTGFAGTPYVCEALALTGNTQVAYAMLLEEKCPSWLYPVTMGATTVWERWDSMLPDGSVNPGEMTSFNHYAFGAIAKFMYERVAGLRRVEPGWKRFCVAPEIGAEISNAAAKHVTPFGLLSCSWKSYKNGNGTERLRLEVSVPYSTICDVILPDGEGEKRETIGQGDWVFETNFTRDYEWPIEPLPPKS</sequence>
<dbReference type="PIRSF" id="PIRSF010631">
    <property type="entry name" value="A-rhamnsds"/>
    <property type="match status" value="1"/>
</dbReference>
<dbReference type="Pfam" id="PF17389">
    <property type="entry name" value="Bac_rhamnosid6H"/>
    <property type="match status" value="1"/>
</dbReference>
<dbReference type="Proteomes" id="UP000036893">
    <property type="component" value="Unassembled WGS sequence"/>
</dbReference>
<dbReference type="Gene3D" id="2.60.120.260">
    <property type="entry name" value="Galactose-binding domain-like"/>
    <property type="match status" value="2"/>
</dbReference>
<name>A0A8E0QN92_9EURO</name>
<evidence type="ECO:0000259" key="8">
    <source>
        <dbReference type="Pfam" id="PF17389"/>
    </source>
</evidence>
<gene>
    <name evidence="10" type="ORF">Aud_003927</name>
</gene>
<dbReference type="PANTHER" id="PTHR33307:SF6">
    <property type="entry name" value="ALPHA-RHAMNOSIDASE (EUROFUNG)-RELATED"/>
    <property type="match status" value="1"/>
</dbReference>
<dbReference type="InterPro" id="IPR035398">
    <property type="entry name" value="Bac_rhamnosid_C"/>
</dbReference>
<dbReference type="Pfam" id="PF08531">
    <property type="entry name" value="Bac_rhamnosid_N"/>
    <property type="match status" value="1"/>
</dbReference>
<dbReference type="Pfam" id="PF17390">
    <property type="entry name" value="Bac_rhamnosid_C"/>
    <property type="match status" value="1"/>
</dbReference>
<evidence type="ECO:0000256" key="2">
    <source>
        <dbReference type="ARBA" id="ARBA00012652"/>
    </source>
</evidence>
<evidence type="ECO:0000259" key="9">
    <source>
        <dbReference type="Pfam" id="PF17390"/>
    </source>
</evidence>
<protein>
    <recommendedName>
        <fullName evidence="2">alpha-L-rhamnosidase</fullName>
        <ecNumber evidence="2">3.2.1.40</ecNumber>
    </recommendedName>
</protein>
<evidence type="ECO:0000256" key="5">
    <source>
        <dbReference type="ARBA" id="ARBA00023326"/>
    </source>
</evidence>
<feature type="domain" description="Alpha-L-rhamnosidase C-terminal" evidence="9">
    <location>
        <begin position="793"/>
        <end position="869"/>
    </location>
</feature>
<dbReference type="InterPro" id="IPR008902">
    <property type="entry name" value="Rhamnosid_concanavalin"/>
</dbReference>
<feature type="domain" description="Bacterial alpha-L-rhamnosidase N-terminal" evidence="7">
    <location>
        <begin position="150"/>
        <end position="322"/>
    </location>
</feature>
<comment type="catalytic activity">
    <reaction evidence="1">
        <text>Hydrolysis of terminal non-reducing alpha-L-rhamnose residues in alpha-L-rhamnosides.</text>
        <dbReference type="EC" id="3.2.1.40"/>
    </reaction>
</comment>
<dbReference type="AlphaFoldDB" id="A0A8E0QN92"/>
<dbReference type="InterPro" id="IPR008979">
    <property type="entry name" value="Galactose-bd-like_sf"/>
</dbReference>
<evidence type="ECO:0000256" key="4">
    <source>
        <dbReference type="ARBA" id="ARBA00023277"/>
    </source>
</evidence>
<dbReference type="Gene3D" id="1.50.10.10">
    <property type="match status" value="1"/>
</dbReference>
<accession>A0A8E0QN92</accession>
<dbReference type="InterPro" id="IPR013783">
    <property type="entry name" value="Ig-like_fold"/>
</dbReference>
<reference evidence="10" key="2">
    <citation type="submission" date="2021-01" db="EMBL/GenBank/DDBJ databases">
        <title>Pan-genome distribution and transcriptional activeness of fungal secondary metabolism genes in Aspergillus section Fumigati.</title>
        <authorList>
            <person name="Takahashi H."/>
            <person name="Umemura M."/>
            <person name="Ninomiya A."/>
            <person name="Kusuya Y."/>
            <person name="Urayama S."/>
            <person name="Shimizu M."/>
            <person name="Watanabe A."/>
            <person name="Kamei K."/>
            <person name="Yaguchi T."/>
            <person name="Hagiwara D."/>
        </authorList>
    </citation>
    <scope>NUCLEOTIDE SEQUENCE</scope>
    <source>
        <strain evidence="10">IFM 46973</strain>
    </source>
</reference>
<dbReference type="SUPFAM" id="SSF48208">
    <property type="entry name" value="Six-hairpin glycosidases"/>
    <property type="match status" value="1"/>
</dbReference>
<dbReference type="EMBL" id="BBXM02000003">
    <property type="protein sequence ID" value="GIC87543.1"/>
    <property type="molecule type" value="Genomic_DNA"/>
</dbReference>
<dbReference type="Pfam" id="PF05592">
    <property type="entry name" value="Bac_rhamnosid"/>
    <property type="match status" value="1"/>
</dbReference>
<dbReference type="InterPro" id="IPR012341">
    <property type="entry name" value="6hp_glycosidase-like_sf"/>
</dbReference>
<dbReference type="InterPro" id="IPR008928">
    <property type="entry name" value="6-hairpin_glycosidase_sf"/>
</dbReference>
<keyword evidence="3" id="KW-0378">Hydrolase</keyword>
<keyword evidence="4" id="KW-0119">Carbohydrate metabolism</keyword>
<dbReference type="SUPFAM" id="SSF49785">
    <property type="entry name" value="Galactose-binding domain-like"/>
    <property type="match status" value="1"/>
</dbReference>
<dbReference type="UniPathway" id="UPA00280"/>